<organism evidence="1 2">
    <name type="scientific">Bailinhaonella thermotolerans</name>
    <dbReference type="NCBI Taxonomy" id="1070861"/>
    <lineage>
        <taxon>Bacteria</taxon>
        <taxon>Bacillati</taxon>
        <taxon>Actinomycetota</taxon>
        <taxon>Actinomycetes</taxon>
        <taxon>Streptosporangiales</taxon>
        <taxon>Streptosporangiaceae</taxon>
        <taxon>Bailinhaonella</taxon>
    </lineage>
</organism>
<dbReference type="Proteomes" id="UP000265768">
    <property type="component" value="Unassembled WGS sequence"/>
</dbReference>
<dbReference type="InterPro" id="IPR002060">
    <property type="entry name" value="Squ/phyt_synthse"/>
</dbReference>
<dbReference type="SUPFAM" id="SSF48576">
    <property type="entry name" value="Terpenoid synthases"/>
    <property type="match status" value="1"/>
</dbReference>
<dbReference type="RefSeq" id="WP_119925540.1">
    <property type="nucleotide sequence ID" value="NZ_QZEY01000002.1"/>
</dbReference>
<comment type="caution">
    <text evidence="1">The sequence shown here is derived from an EMBL/GenBank/DDBJ whole genome shotgun (WGS) entry which is preliminary data.</text>
</comment>
<accession>A0A3A4B073</accession>
<dbReference type="Gene3D" id="1.10.600.10">
    <property type="entry name" value="Farnesyl Diphosphate Synthase"/>
    <property type="match status" value="1"/>
</dbReference>
<sequence length="314" mass="33861">MIAGWNRALDLAGIADPGLRSDYAAAAWWMARHYPALHVCGRLLVPPASQPHLLAAVTATLFGDGLVDDLDRPCPGARFPAWAAEVRRGLLTGRAGDPLLRAFLHTLAVRRVPHLDVHLYLAGQAGQAWVAEYVTDQDHHDYVERVAVPTIRLWLAGLGASAGTRDEPLVRSFTDAIQRLDDLADLSADLRHGKMTIPQSDRLHYGVARADLESGRDTPGVRALLAHACRKARASLAAARADHARAGPEARAIFHPFLPVVDQLLAIIERQGPALTRHGVIWHARPTPGLLAAALGVVVSRPPLLAAGAARRPR</sequence>
<reference evidence="1 2" key="1">
    <citation type="submission" date="2018-09" db="EMBL/GenBank/DDBJ databases">
        <title>YIM 75507 draft genome.</title>
        <authorList>
            <person name="Tang S."/>
            <person name="Feng Y."/>
        </authorList>
    </citation>
    <scope>NUCLEOTIDE SEQUENCE [LARGE SCALE GENOMIC DNA]</scope>
    <source>
        <strain evidence="1 2">YIM 75507</strain>
    </source>
</reference>
<name>A0A3A4B073_9ACTN</name>
<dbReference type="Pfam" id="PF00494">
    <property type="entry name" value="SQS_PSY"/>
    <property type="match status" value="1"/>
</dbReference>
<dbReference type="InterPro" id="IPR008949">
    <property type="entry name" value="Isoprenoid_synthase_dom_sf"/>
</dbReference>
<evidence type="ECO:0000313" key="1">
    <source>
        <dbReference type="EMBL" id="RJL34239.1"/>
    </source>
</evidence>
<protein>
    <recommendedName>
        <fullName evidence="3">Phytoene synthase</fullName>
    </recommendedName>
</protein>
<evidence type="ECO:0008006" key="3">
    <source>
        <dbReference type="Google" id="ProtNLM"/>
    </source>
</evidence>
<dbReference type="EMBL" id="QZEY01000002">
    <property type="protein sequence ID" value="RJL34239.1"/>
    <property type="molecule type" value="Genomic_DNA"/>
</dbReference>
<evidence type="ECO:0000313" key="2">
    <source>
        <dbReference type="Proteomes" id="UP000265768"/>
    </source>
</evidence>
<gene>
    <name evidence="1" type="ORF">D5H75_07175</name>
</gene>
<proteinExistence type="predicted"/>
<keyword evidence="2" id="KW-1185">Reference proteome</keyword>
<dbReference type="AlphaFoldDB" id="A0A3A4B073"/>